<name>A0ACC2ZWC6_9EURO</name>
<gene>
    <name evidence="1" type="ORF">H2198_008736</name>
</gene>
<keyword evidence="2" id="KW-1185">Reference proteome</keyword>
<dbReference type="Proteomes" id="UP001172386">
    <property type="component" value="Unassembled WGS sequence"/>
</dbReference>
<proteinExistence type="predicted"/>
<dbReference type="EMBL" id="JAPDRQ010000223">
    <property type="protein sequence ID" value="KAJ9651994.1"/>
    <property type="molecule type" value="Genomic_DNA"/>
</dbReference>
<accession>A0ACC2ZWC6</accession>
<organism evidence="1 2">
    <name type="scientific">Neophaeococcomyces mojaviensis</name>
    <dbReference type="NCBI Taxonomy" id="3383035"/>
    <lineage>
        <taxon>Eukaryota</taxon>
        <taxon>Fungi</taxon>
        <taxon>Dikarya</taxon>
        <taxon>Ascomycota</taxon>
        <taxon>Pezizomycotina</taxon>
        <taxon>Eurotiomycetes</taxon>
        <taxon>Chaetothyriomycetidae</taxon>
        <taxon>Chaetothyriales</taxon>
        <taxon>Chaetothyriales incertae sedis</taxon>
        <taxon>Neophaeococcomyces</taxon>
    </lineage>
</organism>
<comment type="caution">
    <text evidence="1">The sequence shown here is derived from an EMBL/GenBank/DDBJ whole genome shotgun (WGS) entry which is preliminary data.</text>
</comment>
<reference evidence="1" key="1">
    <citation type="submission" date="2022-10" db="EMBL/GenBank/DDBJ databases">
        <title>Culturing micro-colonial fungi from biological soil crusts in the Mojave desert and describing Neophaeococcomyces mojavensis, and introducing the new genera and species Taxawa tesnikishii.</title>
        <authorList>
            <person name="Kurbessoian T."/>
            <person name="Stajich J.E."/>
        </authorList>
    </citation>
    <scope>NUCLEOTIDE SEQUENCE</scope>
    <source>
        <strain evidence="1">JES_112</strain>
    </source>
</reference>
<evidence type="ECO:0000313" key="2">
    <source>
        <dbReference type="Proteomes" id="UP001172386"/>
    </source>
</evidence>
<evidence type="ECO:0000313" key="1">
    <source>
        <dbReference type="EMBL" id="KAJ9651994.1"/>
    </source>
</evidence>
<protein>
    <submittedName>
        <fullName evidence="1">Uncharacterized protein</fullName>
    </submittedName>
</protein>
<sequence length="245" mass="27035">MVVHKEALVRSLMADGHGDDYFVPLVDQRVFGAGIKRKRVAFVPATADKNTLPRTDAKKSSAGDTYLSIVLRKNTEISSHVGSAASAPLSANELNAAECPICGQPLSNVRGNDDNHETSIAHQVCLEHSHPPSHLDRSRTGLRYLQDYGWDPDARKGLGAQQEGIRIPIKAKQKHDTSGIGIALKNEDDEPKRKRKNLRTPAQEETVKLNAKEVRKVEIEKKKRAEKLRRSIYGDDLSAYLASNG</sequence>